<accession>A0A4C1WRK6</accession>
<dbReference type="Proteomes" id="UP000299102">
    <property type="component" value="Unassembled WGS sequence"/>
</dbReference>
<protein>
    <submittedName>
        <fullName evidence="2">Uncharacterized protein</fullName>
    </submittedName>
</protein>
<feature type="region of interest" description="Disordered" evidence="1">
    <location>
        <begin position="51"/>
        <end position="70"/>
    </location>
</feature>
<evidence type="ECO:0000313" key="3">
    <source>
        <dbReference type="Proteomes" id="UP000299102"/>
    </source>
</evidence>
<evidence type="ECO:0000313" key="2">
    <source>
        <dbReference type="EMBL" id="GBP54018.1"/>
    </source>
</evidence>
<reference evidence="2 3" key="1">
    <citation type="journal article" date="2019" name="Commun. Biol.">
        <title>The bagworm genome reveals a unique fibroin gene that provides high tensile strength.</title>
        <authorList>
            <person name="Kono N."/>
            <person name="Nakamura H."/>
            <person name="Ohtoshi R."/>
            <person name="Tomita M."/>
            <person name="Numata K."/>
            <person name="Arakawa K."/>
        </authorList>
    </citation>
    <scope>NUCLEOTIDE SEQUENCE [LARGE SCALE GENOMIC DNA]</scope>
</reference>
<dbReference type="EMBL" id="BGZK01000637">
    <property type="protein sequence ID" value="GBP54018.1"/>
    <property type="molecule type" value="Genomic_DNA"/>
</dbReference>
<proteinExistence type="predicted"/>
<evidence type="ECO:0000256" key="1">
    <source>
        <dbReference type="SAM" id="MobiDB-lite"/>
    </source>
</evidence>
<dbReference type="AlphaFoldDB" id="A0A4C1WRK6"/>
<feature type="compositionally biased region" description="Polar residues" evidence="1">
    <location>
        <begin position="1"/>
        <end position="10"/>
    </location>
</feature>
<name>A0A4C1WRK6_EUMVA</name>
<sequence>MGQAALNTVELSVKQKPESRKERRAANVDDAGANFCNRVIQKLTRRLMQKVERRSNPSSQTREVTAAPAASAARAAQIGIGLVSSRTKTTSRLIFADAHLKAEDRRRRRALALTRGRSDYESFQRKLALALVPLANRESPHPTSASTARRKFY</sequence>
<gene>
    <name evidence="2" type="ORF">EVAR_36901_1</name>
</gene>
<feature type="compositionally biased region" description="Basic and acidic residues" evidence="1">
    <location>
        <begin position="13"/>
        <end position="27"/>
    </location>
</feature>
<comment type="caution">
    <text evidence="2">The sequence shown here is derived from an EMBL/GenBank/DDBJ whole genome shotgun (WGS) entry which is preliminary data.</text>
</comment>
<organism evidence="2 3">
    <name type="scientific">Eumeta variegata</name>
    <name type="common">Bagworm moth</name>
    <name type="synonym">Eumeta japonica</name>
    <dbReference type="NCBI Taxonomy" id="151549"/>
    <lineage>
        <taxon>Eukaryota</taxon>
        <taxon>Metazoa</taxon>
        <taxon>Ecdysozoa</taxon>
        <taxon>Arthropoda</taxon>
        <taxon>Hexapoda</taxon>
        <taxon>Insecta</taxon>
        <taxon>Pterygota</taxon>
        <taxon>Neoptera</taxon>
        <taxon>Endopterygota</taxon>
        <taxon>Lepidoptera</taxon>
        <taxon>Glossata</taxon>
        <taxon>Ditrysia</taxon>
        <taxon>Tineoidea</taxon>
        <taxon>Psychidae</taxon>
        <taxon>Oiketicinae</taxon>
        <taxon>Eumeta</taxon>
    </lineage>
</organism>
<feature type="region of interest" description="Disordered" evidence="1">
    <location>
        <begin position="1"/>
        <end position="27"/>
    </location>
</feature>
<keyword evidence="3" id="KW-1185">Reference proteome</keyword>